<dbReference type="RefSeq" id="WP_314005635.1">
    <property type="nucleotide sequence ID" value="NZ_JASJOT010000060.1"/>
</dbReference>
<protein>
    <recommendedName>
        <fullName evidence="4">Phage tail collar domain-containing protein</fullName>
    </recommendedName>
</protein>
<feature type="signal peptide" evidence="1">
    <location>
        <begin position="1"/>
        <end position="22"/>
    </location>
</feature>
<organism evidence="2 3">
    <name type="scientific">Xanthocytophaga flava</name>
    <dbReference type="NCBI Taxonomy" id="3048013"/>
    <lineage>
        <taxon>Bacteria</taxon>
        <taxon>Pseudomonadati</taxon>
        <taxon>Bacteroidota</taxon>
        <taxon>Cytophagia</taxon>
        <taxon>Cytophagales</taxon>
        <taxon>Rhodocytophagaceae</taxon>
        <taxon>Xanthocytophaga</taxon>
    </lineage>
</organism>
<evidence type="ECO:0008006" key="4">
    <source>
        <dbReference type="Google" id="ProtNLM"/>
    </source>
</evidence>
<name>A0ABT7D0P8_9BACT</name>
<feature type="chain" id="PRO_5047531583" description="Phage tail collar domain-containing protein" evidence="1">
    <location>
        <begin position="23"/>
        <end position="389"/>
    </location>
</feature>
<evidence type="ECO:0000313" key="2">
    <source>
        <dbReference type="EMBL" id="MDJ1498815.1"/>
    </source>
</evidence>
<dbReference type="SUPFAM" id="SSF88874">
    <property type="entry name" value="Receptor-binding domain of short tail fibre protein gp12"/>
    <property type="match status" value="1"/>
</dbReference>
<sequence length="389" mass="44007">MNKLLIPLYLFFLSFHSLSAQCEYCKDILKEGLYKKILRTRSQNLSSDLKTYFSSEQFETDMKEGDWGATLGVIIDGIPVNLGANSSNQEMTQFRSKIINSKNIQLSQNTYDQLVTALPDVEIAKVYKDCLAECNKKGFKVYTTYSNNDATFIIRYDPTLFGDPMPKVQFFSITNGTNIVNAPKKDDVLSNELIIACNRNPEQDLVLLLQTDRGQTTYRIPAQPSGFNRDLPVGTIISSYLNFQQFSIVTNNNDASGINTWQSQYSKWCPCDGRPVPNSNFQRVTSTNNVPDLRGVFLRALNQFDPNSSTPTNNQQLDPMSGRTVGSYQADEFKSHTHEYNVPHDQGSTYWVRWWGAGDAKALQQTTQASGGDETRPKNIAVYYYIRIN</sequence>
<dbReference type="Proteomes" id="UP001228581">
    <property type="component" value="Unassembled WGS sequence"/>
</dbReference>
<reference evidence="2 3" key="1">
    <citation type="submission" date="2023-05" db="EMBL/GenBank/DDBJ databases">
        <authorList>
            <person name="Zhang X."/>
        </authorList>
    </citation>
    <scope>NUCLEOTIDE SEQUENCE [LARGE SCALE GENOMIC DNA]</scope>
    <source>
        <strain evidence="2 3">DM2B3-1</strain>
    </source>
</reference>
<keyword evidence="3" id="KW-1185">Reference proteome</keyword>
<evidence type="ECO:0000256" key="1">
    <source>
        <dbReference type="SAM" id="SignalP"/>
    </source>
</evidence>
<evidence type="ECO:0000313" key="3">
    <source>
        <dbReference type="Proteomes" id="UP001228581"/>
    </source>
</evidence>
<keyword evidence="1" id="KW-0732">Signal</keyword>
<proteinExistence type="predicted"/>
<gene>
    <name evidence="2" type="ORF">QNI19_38150</name>
</gene>
<accession>A0ABT7D0P8</accession>
<comment type="caution">
    <text evidence="2">The sequence shown here is derived from an EMBL/GenBank/DDBJ whole genome shotgun (WGS) entry which is preliminary data.</text>
</comment>
<dbReference type="EMBL" id="JASJOT010000060">
    <property type="protein sequence ID" value="MDJ1498815.1"/>
    <property type="molecule type" value="Genomic_DNA"/>
</dbReference>